<dbReference type="GO" id="GO:0031177">
    <property type="term" value="F:phosphopantetheine binding"/>
    <property type="evidence" value="ECO:0007669"/>
    <property type="project" value="TreeGrafter"/>
</dbReference>
<organism evidence="2 3">
    <name type="scientific">Acrocarpospora corrugata</name>
    <dbReference type="NCBI Taxonomy" id="35763"/>
    <lineage>
        <taxon>Bacteria</taxon>
        <taxon>Bacillati</taxon>
        <taxon>Actinomycetota</taxon>
        <taxon>Actinomycetes</taxon>
        <taxon>Streptosporangiales</taxon>
        <taxon>Streptosporangiaceae</taxon>
        <taxon>Acrocarpospora</taxon>
    </lineage>
</organism>
<proteinExistence type="predicted"/>
<dbReference type="Gene3D" id="3.30.559.30">
    <property type="entry name" value="Nonribosomal peptide synthetase, condensation domain"/>
    <property type="match status" value="1"/>
</dbReference>
<dbReference type="PANTHER" id="PTHR45527:SF1">
    <property type="entry name" value="FATTY ACID SYNTHASE"/>
    <property type="match status" value="1"/>
</dbReference>
<dbReference type="GO" id="GO:0043041">
    <property type="term" value="P:amino acid activation for nonribosomal peptide biosynthetic process"/>
    <property type="evidence" value="ECO:0007669"/>
    <property type="project" value="TreeGrafter"/>
</dbReference>
<gene>
    <name evidence="2" type="ORF">Acor_12920</name>
</gene>
<dbReference type="AlphaFoldDB" id="A0A5M3VSP5"/>
<dbReference type="EMBL" id="BLAD01000039">
    <property type="protein sequence ID" value="GER99228.1"/>
    <property type="molecule type" value="Genomic_DNA"/>
</dbReference>
<reference evidence="2 3" key="1">
    <citation type="submission" date="2019-10" db="EMBL/GenBank/DDBJ databases">
        <title>Whole genome shotgun sequence of Acrocarpospora corrugata NBRC 13972.</title>
        <authorList>
            <person name="Ichikawa N."/>
            <person name="Kimura A."/>
            <person name="Kitahashi Y."/>
            <person name="Komaki H."/>
            <person name="Oguchi A."/>
        </authorList>
    </citation>
    <scope>NUCLEOTIDE SEQUENCE [LARGE SCALE GENOMIC DNA]</scope>
    <source>
        <strain evidence="2 3">NBRC 13972</strain>
    </source>
</reference>
<sequence length="536" mass="59168">MSVVKNANLGWGQRYMWLRYHDLPPHARHNTHIILKLQIPVGLTIQNCRAILNQTARRHETLRTTYHFDLDGDPYRVVRPPGPCPLVVVSTEEDGTPMPAEVMERLGGAEFDIAVDWPIRTSVITTEGVPQQLVLVLNHLAVDMWTVTELQRELQLNCTAVLARRLAAIEPVRHRPSDLIRYETTLDPGPALAYWEKEIESIPPDAFGDRRRHGVPPETRRATLVSPALLAASRRIAARQKVWPSQVHLAAYTALMAAYTGGPSFDHLTFTGNRENGPYATVLTCMFSPLLLRVDVSDDPTFTELLARVGDRFEQAREHAYVPYDEVAELLARKGARLASEFNFIKQVTLESRARRSRITWQTPPEDHGADTYVRVDEWKDAVVIALSAASSVMDADSIERFLRAWETTILSYDATPDALRTSDIAALAGFAPAPPPSRRTESRNIPDKAAEEVLAAVVGQANGLAEVDPAQSYTGTGGRVLRIPRVLALLRSHGWEGVTVHQLTGAAPLSALACLLAPAASVTPSPEPLQPGVRP</sequence>
<comment type="caution">
    <text evidence="2">The sequence shown here is derived from an EMBL/GenBank/DDBJ whole genome shotgun (WGS) entry which is preliminary data.</text>
</comment>
<accession>A0A5M3VSP5</accession>
<dbReference type="SUPFAM" id="SSF52777">
    <property type="entry name" value="CoA-dependent acyltransferases"/>
    <property type="match status" value="2"/>
</dbReference>
<dbReference type="GO" id="GO:0008610">
    <property type="term" value="P:lipid biosynthetic process"/>
    <property type="evidence" value="ECO:0007669"/>
    <property type="project" value="UniProtKB-ARBA"/>
</dbReference>
<keyword evidence="3" id="KW-1185">Reference proteome</keyword>
<dbReference type="Proteomes" id="UP000334990">
    <property type="component" value="Unassembled WGS sequence"/>
</dbReference>
<dbReference type="GO" id="GO:0044550">
    <property type="term" value="P:secondary metabolite biosynthetic process"/>
    <property type="evidence" value="ECO:0007669"/>
    <property type="project" value="TreeGrafter"/>
</dbReference>
<dbReference type="GO" id="GO:0005737">
    <property type="term" value="C:cytoplasm"/>
    <property type="evidence" value="ECO:0007669"/>
    <property type="project" value="TreeGrafter"/>
</dbReference>
<dbReference type="GO" id="GO:0003824">
    <property type="term" value="F:catalytic activity"/>
    <property type="evidence" value="ECO:0007669"/>
    <property type="project" value="InterPro"/>
</dbReference>
<feature type="domain" description="Condensation" evidence="1">
    <location>
        <begin position="37"/>
        <end position="417"/>
    </location>
</feature>
<protein>
    <recommendedName>
        <fullName evidence="1">Condensation domain-containing protein</fullName>
    </recommendedName>
</protein>
<evidence type="ECO:0000259" key="1">
    <source>
        <dbReference type="Pfam" id="PF00668"/>
    </source>
</evidence>
<evidence type="ECO:0000313" key="3">
    <source>
        <dbReference type="Proteomes" id="UP000334990"/>
    </source>
</evidence>
<dbReference type="Pfam" id="PF00668">
    <property type="entry name" value="Condensation"/>
    <property type="match status" value="1"/>
</dbReference>
<dbReference type="Gene3D" id="3.30.559.10">
    <property type="entry name" value="Chloramphenicol acetyltransferase-like domain"/>
    <property type="match status" value="1"/>
</dbReference>
<name>A0A5M3VSP5_9ACTN</name>
<evidence type="ECO:0000313" key="2">
    <source>
        <dbReference type="EMBL" id="GER99228.1"/>
    </source>
</evidence>
<dbReference type="InterPro" id="IPR023213">
    <property type="entry name" value="CAT-like_dom_sf"/>
</dbReference>
<dbReference type="PANTHER" id="PTHR45527">
    <property type="entry name" value="NONRIBOSOMAL PEPTIDE SYNTHETASE"/>
    <property type="match status" value="1"/>
</dbReference>
<dbReference type="InterPro" id="IPR001242">
    <property type="entry name" value="Condensation_dom"/>
</dbReference>
<dbReference type="OrthoDB" id="3405520at2"/>